<proteinExistence type="predicted"/>
<organism evidence="2 3">
    <name type="scientific">Tetragenococcus halophilus</name>
    <name type="common">Pediococcus halophilus</name>
    <dbReference type="NCBI Taxonomy" id="51669"/>
    <lineage>
        <taxon>Bacteria</taxon>
        <taxon>Bacillati</taxon>
        <taxon>Bacillota</taxon>
        <taxon>Bacilli</taxon>
        <taxon>Lactobacillales</taxon>
        <taxon>Enterococcaceae</taxon>
        <taxon>Tetragenococcus</taxon>
    </lineage>
</organism>
<feature type="compositionally biased region" description="Basic and acidic residues" evidence="1">
    <location>
        <begin position="306"/>
        <end position="333"/>
    </location>
</feature>
<feature type="region of interest" description="Disordered" evidence="1">
    <location>
        <begin position="306"/>
        <end position="341"/>
    </location>
</feature>
<dbReference type="RefSeq" id="WP_103892502.1">
    <property type="nucleotide sequence ID" value="NZ_CP027768.1"/>
</dbReference>
<evidence type="ECO:0000313" key="3">
    <source>
        <dbReference type="Proteomes" id="UP000280475"/>
    </source>
</evidence>
<evidence type="ECO:0000256" key="1">
    <source>
        <dbReference type="SAM" id="MobiDB-lite"/>
    </source>
</evidence>
<evidence type="ECO:0000313" key="2">
    <source>
        <dbReference type="EMBL" id="AYW50205.1"/>
    </source>
</evidence>
<gene>
    <name evidence="2" type="ORF">C7H83_06890</name>
</gene>
<reference evidence="2 3" key="1">
    <citation type="journal article" date="2012" name="Int. J. Syst. Evol. Microbiol.">
        <title>Characterization of Tetragenococcus strains from sugar thick juice reveals a novel species, Tetragenococcus osmophilus sp. nov., and divides Tetragenococcus halophilus into two subspecies, T. halophilus subsp. halophilus subsp. nov. and T. halophilus subsp. flandriensis subsp. nov.</title>
        <authorList>
            <person name="Juste A."/>
            <person name="Van Trappen S."/>
            <person name="Verreth C."/>
            <person name="Cleenwerck I."/>
            <person name="De Vos P."/>
            <person name="Lievens B."/>
            <person name="Willems K.A."/>
        </authorList>
    </citation>
    <scope>NUCLEOTIDE SEQUENCE [LARGE SCALE GENOMIC DNA]</scope>
    <source>
        <strain evidence="2 3">LMG 26042</strain>
    </source>
</reference>
<dbReference type="AlphaFoldDB" id="A0A3G5FIW8"/>
<protein>
    <submittedName>
        <fullName evidence="2">Uncharacterized protein</fullName>
    </submittedName>
</protein>
<sequence>MAENEVIEQNNNAMNMVMGANLEQVTKQLQAISNFQSVVQSNLKKDQDFGVIPGTQKPTLLKPGAEKIQMLFGVTSEYEEIERIQDYDKGFFAYTIRCTLSQNGTKITEGMGHCNTKEKKYIKQDPFTLANTCLKMAKKRAQIDATLTIASLSEVFTQDIEDLKDFAQQEQMETMNGNDAGNMKVTFGKHKGKTLAQIMKEEDGESYVKWLSEKAREEPMRKAASMVLSGGGTKNDSKPKKTEKDENLVTRYQLEEINKRANVIAEANNMNVDDVIGAYKIKDIESIDKKTASDLIDRLNDKVDKLQKKDDQTQQEALFDRNKPPFEDAKPIDIDNDDLPF</sequence>
<dbReference type="EMBL" id="CP027768">
    <property type="protein sequence ID" value="AYW50205.1"/>
    <property type="molecule type" value="Genomic_DNA"/>
</dbReference>
<name>A0A3G5FIW8_TETHA</name>
<dbReference type="Proteomes" id="UP000280475">
    <property type="component" value="Chromosome"/>
</dbReference>
<accession>A0A3G5FIW8</accession>